<evidence type="ECO:0000313" key="4">
    <source>
        <dbReference type="EnsemblPlants" id="KQJ96077"/>
    </source>
</evidence>
<evidence type="ECO:0000256" key="2">
    <source>
        <dbReference type="SAM" id="SignalP"/>
    </source>
</evidence>
<dbReference type="Proteomes" id="UP000008810">
    <property type="component" value="Chromosome 3"/>
</dbReference>
<dbReference type="EMBL" id="CM000882">
    <property type="protein sequence ID" value="KQJ96077.1"/>
    <property type="molecule type" value="Genomic_DNA"/>
</dbReference>
<keyword evidence="2" id="KW-0732">Signal</keyword>
<reference evidence="3" key="2">
    <citation type="submission" date="2017-06" db="EMBL/GenBank/DDBJ databases">
        <title>WGS assembly of Brachypodium distachyon.</title>
        <authorList>
            <consortium name="The International Brachypodium Initiative"/>
            <person name="Lucas S."/>
            <person name="Harmon-Smith M."/>
            <person name="Lail K."/>
            <person name="Tice H."/>
            <person name="Grimwood J."/>
            <person name="Bruce D."/>
            <person name="Barry K."/>
            <person name="Shu S."/>
            <person name="Lindquist E."/>
            <person name="Wang M."/>
            <person name="Pitluck S."/>
            <person name="Vogel J.P."/>
            <person name="Garvin D.F."/>
            <person name="Mockler T.C."/>
            <person name="Schmutz J."/>
            <person name="Rokhsar D."/>
            <person name="Bevan M.W."/>
        </authorList>
    </citation>
    <scope>NUCLEOTIDE SEQUENCE</scope>
    <source>
        <strain evidence="3">Bd21</strain>
    </source>
</reference>
<organism evidence="3">
    <name type="scientific">Brachypodium distachyon</name>
    <name type="common">Purple false brome</name>
    <name type="synonym">Trachynia distachya</name>
    <dbReference type="NCBI Taxonomy" id="15368"/>
    <lineage>
        <taxon>Eukaryota</taxon>
        <taxon>Viridiplantae</taxon>
        <taxon>Streptophyta</taxon>
        <taxon>Embryophyta</taxon>
        <taxon>Tracheophyta</taxon>
        <taxon>Spermatophyta</taxon>
        <taxon>Magnoliopsida</taxon>
        <taxon>Liliopsida</taxon>
        <taxon>Poales</taxon>
        <taxon>Poaceae</taxon>
        <taxon>BOP clade</taxon>
        <taxon>Pooideae</taxon>
        <taxon>Stipodae</taxon>
        <taxon>Brachypodieae</taxon>
        <taxon>Brachypodium</taxon>
    </lineage>
</organism>
<reference evidence="4" key="3">
    <citation type="submission" date="2018-08" db="UniProtKB">
        <authorList>
            <consortium name="EnsemblPlants"/>
        </authorList>
    </citation>
    <scope>IDENTIFICATION</scope>
    <source>
        <strain evidence="4">cv. Bd21</strain>
    </source>
</reference>
<protein>
    <recommendedName>
        <fullName evidence="6">Secreted protein</fullName>
    </recommendedName>
</protein>
<name>A0A0Q3LUP9_BRADI</name>
<feature type="region of interest" description="Disordered" evidence="1">
    <location>
        <begin position="48"/>
        <end position="69"/>
    </location>
</feature>
<dbReference type="AlphaFoldDB" id="A0A0Q3LUP9"/>
<evidence type="ECO:0000313" key="5">
    <source>
        <dbReference type="Proteomes" id="UP000008810"/>
    </source>
</evidence>
<reference evidence="3 4" key="1">
    <citation type="journal article" date="2010" name="Nature">
        <title>Genome sequencing and analysis of the model grass Brachypodium distachyon.</title>
        <authorList>
            <consortium name="International Brachypodium Initiative"/>
        </authorList>
    </citation>
    <scope>NUCLEOTIDE SEQUENCE [LARGE SCALE GENOMIC DNA]</scope>
    <source>
        <strain evidence="3 4">Bd21</strain>
    </source>
</reference>
<feature type="chain" id="PRO_5035999774" description="Secreted protein" evidence="2">
    <location>
        <begin position="18"/>
        <end position="69"/>
    </location>
</feature>
<evidence type="ECO:0008006" key="6">
    <source>
        <dbReference type="Google" id="ProtNLM"/>
    </source>
</evidence>
<sequence>MLATKLLLVFTPNFLVSTPNFLVSTPSFLTLHDFLSAVHLKKRHVETRNSKRTKSWLDGRHNTSKTITT</sequence>
<evidence type="ECO:0000256" key="1">
    <source>
        <dbReference type="SAM" id="MobiDB-lite"/>
    </source>
</evidence>
<dbReference type="EnsemblPlants" id="KQJ96077">
    <property type="protein sequence ID" value="KQJ96077"/>
    <property type="gene ID" value="BRADI_3g20826v3"/>
</dbReference>
<feature type="signal peptide" evidence="2">
    <location>
        <begin position="1"/>
        <end position="17"/>
    </location>
</feature>
<dbReference type="InParanoid" id="A0A0Q3LUP9"/>
<proteinExistence type="predicted"/>
<evidence type="ECO:0000313" key="3">
    <source>
        <dbReference type="EMBL" id="KQJ96077.1"/>
    </source>
</evidence>
<accession>A0A0Q3LUP9</accession>
<keyword evidence="5" id="KW-1185">Reference proteome</keyword>
<dbReference type="Gramene" id="KQJ96077">
    <property type="protein sequence ID" value="KQJ96077"/>
    <property type="gene ID" value="BRADI_3g20826v3"/>
</dbReference>
<gene>
    <name evidence="3" type="ORF">BRADI_3g20826v3</name>
</gene>